<dbReference type="Gene3D" id="3.20.20.100">
    <property type="entry name" value="NADP-dependent oxidoreductase domain"/>
    <property type="match status" value="1"/>
</dbReference>
<comment type="caution">
    <text evidence="5">The sequence shown here is derived from an EMBL/GenBank/DDBJ whole genome shotgun (WGS) entry which is preliminary data.</text>
</comment>
<dbReference type="PANTHER" id="PTHR43150:SF2">
    <property type="entry name" value="HYPERKINETIC, ISOFORM M"/>
    <property type="match status" value="1"/>
</dbReference>
<dbReference type="GO" id="GO:0015459">
    <property type="term" value="F:potassium channel regulator activity"/>
    <property type="evidence" value="ECO:0007669"/>
    <property type="project" value="TreeGrafter"/>
</dbReference>
<dbReference type="GO" id="GO:0016491">
    <property type="term" value="F:oxidoreductase activity"/>
    <property type="evidence" value="ECO:0007669"/>
    <property type="project" value="UniProtKB-KW"/>
</dbReference>
<dbReference type="InterPro" id="IPR005399">
    <property type="entry name" value="K_chnl_volt-dep_bsu_KCNAB-rel"/>
</dbReference>
<feature type="domain" description="NADP-dependent oxidoreductase" evidence="4">
    <location>
        <begin position="10"/>
        <end position="211"/>
    </location>
</feature>
<organism evidence="5 6">
    <name type="scientific">Schistosoma bovis</name>
    <name type="common">Blood fluke</name>
    <dbReference type="NCBI Taxonomy" id="6184"/>
    <lineage>
        <taxon>Eukaryota</taxon>
        <taxon>Metazoa</taxon>
        <taxon>Spiralia</taxon>
        <taxon>Lophotrochozoa</taxon>
        <taxon>Platyhelminthes</taxon>
        <taxon>Trematoda</taxon>
        <taxon>Digenea</taxon>
        <taxon>Strigeidida</taxon>
        <taxon>Schistosomatoidea</taxon>
        <taxon>Schistosomatidae</taxon>
        <taxon>Schistosoma</taxon>
    </lineage>
</organism>
<dbReference type="GO" id="GO:1901379">
    <property type="term" value="P:regulation of potassium ion transmembrane transport"/>
    <property type="evidence" value="ECO:0007669"/>
    <property type="project" value="TreeGrafter"/>
</dbReference>
<dbReference type="SUPFAM" id="SSF51430">
    <property type="entry name" value="NAD(P)-linked oxidoreductase"/>
    <property type="match status" value="1"/>
</dbReference>
<evidence type="ECO:0000313" key="6">
    <source>
        <dbReference type="Proteomes" id="UP000290809"/>
    </source>
</evidence>
<protein>
    <recommendedName>
        <fullName evidence="4">NADP-dependent oxidoreductase domain-containing protein</fullName>
    </recommendedName>
</protein>
<dbReference type="GO" id="GO:0044325">
    <property type="term" value="F:transmembrane transporter binding"/>
    <property type="evidence" value="ECO:0007669"/>
    <property type="project" value="TreeGrafter"/>
</dbReference>
<dbReference type="InterPro" id="IPR036812">
    <property type="entry name" value="NAD(P)_OxRdtase_dom_sf"/>
</dbReference>
<evidence type="ECO:0000256" key="1">
    <source>
        <dbReference type="ARBA" id="ARBA00006515"/>
    </source>
</evidence>
<evidence type="ECO:0000256" key="2">
    <source>
        <dbReference type="ARBA" id="ARBA00022857"/>
    </source>
</evidence>
<dbReference type="PRINTS" id="PR01577">
    <property type="entry name" value="KCNABCHANNEL"/>
</dbReference>
<dbReference type="AlphaFoldDB" id="A0A430QKL5"/>
<evidence type="ECO:0000256" key="3">
    <source>
        <dbReference type="ARBA" id="ARBA00023002"/>
    </source>
</evidence>
<dbReference type="Pfam" id="PF00248">
    <property type="entry name" value="Aldo_ket_red"/>
    <property type="match status" value="1"/>
</dbReference>
<dbReference type="GO" id="GO:0008076">
    <property type="term" value="C:voltage-gated potassium channel complex"/>
    <property type="evidence" value="ECO:0007669"/>
    <property type="project" value="TreeGrafter"/>
</dbReference>
<keyword evidence="2" id="KW-0521">NADP</keyword>
<reference evidence="5 6" key="1">
    <citation type="journal article" date="2019" name="PLoS Pathog.">
        <title>Genome sequence of the bovine parasite Schistosoma bovis Tanzania.</title>
        <authorList>
            <person name="Oey H."/>
            <person name="Zakrzewski M."/>
            <person name="Gobert G."/>
            <person name="Gravermann K."/>
            <person name="Stoye J."/>
            <person name="Jones M."/>
            <person name="Mcmanus D."/>
            <person name="Krause L."/>
        </authorList>
    </citation>
    <scope>NUCLEOTIDE SEQUENCE [LARGE SCALE GENOMIC DNA]</scope>
    <source>
        <strain evidence="5 6">TAN1997</strain>
    </source>
</reference>
<comment type="similarity">
    <text evidence="1">Belongs to the shaker potassium channel beta subunit family.</text>
</comment>
<keyword evidence="6" id="KW-1185">Reference proteome</keyword>
<keyword evidence="3" id="KW-0560">Oxidoreductase</keyword>
<evidence type="ECO:0000259" key="4">
    <source>
        <dbReference type="Pfam" id="PF00248"/>
    </source>
</evidence>
<dbReference type="EMBL" id="QMKO01001598">
    <property type="protein sequence ID" value="RTG88237.1"/>
    <property type="molecule type" value="Genomic_DNA"/>
</dbReference>
<name>A0A430QKL5_SCHBO</name>
<dbReference type="STRING" id="6184.A0A430QKL5"/>
<evidence type="ECO:0000313" key="5">
    <source>
        <dbReference type="EMBL" id="RTG88237.1"/>
    </source>
</evidence>
<dbReference type="PANTHER" id="PTHR43150">
    <property type="entry name" value="HYPERKINETIC, ISOFORM M"/>
    <property type="match status" value="1"/>
</dbReference>
<sequence length="245" mass="27788">MKVNIESVHDKKAERTLGRILSTKNWRRSSYIVCCRLSKSGDAETEQGLSRKHLFEVNTVVIPQNASLFVLNLTFIHVENISDIFCETGLRSSLERLQLEYVDIVIVTRQNESSIPVEEVVRTCTHLIHLGWTFYWGTSGWLPCEVMQAQTVARQFNLIPPSVDQNELNLLNKNYLQNMREICLKLNIGIMTGSPLSGGILTGKYIDCIPNFSRATLKIYPHLNASIISELDTLLNTTDSNDNFL</sequence>
<accession>A0A430QKL5</accession>
<dbReference type="InterPro" id="IPR023210">
    <property type="entry name" value="NADP_OxRdtase_dom"/>
</dbReference>
<dbReference type="Proteomes" id="UP000290809">
    <property type="component" value="Unassembled WGS sequence"/>
</dbReference>
<proteinExistence type="inferred from homology"/>
<gene>
    <name evidence="5" type="ORF">DC041_0005573</name>
</gene>